<gene>
    <name evidence="1" type="ORF">MACH08_19320</name>
</gene>
<evidence type="ECO:0000313" key="2">
    <source>
        <dbReference type="Proteomes" id="UP001275436"/>
    </source>
</evidence>
<reference evidence="1 2" key="1">
    <citation type="submission" date="2023-02" db="EMBL/GenBank/DDBJ databases">
        <title>Oceanobacillus kimchii IFOP_LL358 isolated form Alexandrium catenella lab strain.</title>
        <authorList>
            <person name="Gajardo G."/>
            <person name="Ueki S."/>
            <person name="Maruyama F."/>
        </authorList>
    </citation>
    <scope>NUCLEOTIDE SEQUENCE [LARGE SCALE GENOMIC DNA]</scope>
    <source>
        <strain evidence="1 2">IFOP_LL358</strain>
    </source>
</reference>
<keyword evidence="2" id="KW-1185">Reference proteome</keyword>
<name>A0ABQ5TKJ5_9BACI</name>
<sequence>MISGGYFIGSNLSSSSLSGVDEIYEENGSIIYNPTDPIYLDDENNVFFNNDNSNAKLYVEEMKVYVERVI</sequence>
<proteinExistence type="predicted"/>
<dbReference type="Proteomes" id="UP001275436">
    <property type="component" value="Unassembled WGS sequence"/>
</dbReference>
<organism evidence="1 2">
    <name type="scientific">Oceanobacillus kimchii</name>
    <dbReference type="NCBI Taxonomy" id="746691"/>
    <lineage>
        <taxon>Bacteria</taxon>
        <taxon>Bacillati</taxon>
        <taxon>Bacillota</taxon>
        <taxon>Bacilli</taxon>
        <taxon>Bacillales</taxon>
        <taxon>Bacillaceae</taxon>
        <taxon>Oceanobacillus</taxon>
    </lineage>
</organism>
<dbReference type="EMBL" id="BSKO01000001">
    <property type="protein sequence ID" value="GLO66148.1"/>
    <property type="molecule type" value="Genomic_DNA"/>
</dbReference>
<accession>A0ABQ5TKJ5</accession>
<protein>
    <submittedName>
        <fullName evidence="1">Uncharacterized protein</fullName>
    </submittedName>
</protein>
<evidence type="ECO:0000313" key="1">
    <source>
        <dbReference type="EMBL" id="GLO66148.1"/>
    </source>
</evidence>
<comment type="caution">
    <text evidence="1">The sequence shown here is derived from an EMBL/GenBank/DDBJ whole genome shotgun (WGS) entry which is preliminary data.</text>
</comment>